<dbReference type="EnsemblPlants" id="Pp3c17_12644V3.1">
    <property type="protein sequence ID" value="PAC:32906168.CDS.1"/>
    <property type="gene ID" value="Pp3c17_12644"/>
</dbReference>
<name>A0A2K1J3L7_PHYPA</name>
<evidence type="ECO:0000256" key="1">
    <source>
        <dbReference type="SAM" id="Phobius"/>
    </source>
</evidence>
<evidence type="ECO:0000313" key="3">
    <source>
        <dbReference type="EnsemblPlants" id="PAC:32906168.CDS.1"/>
    </source>
</evidence>
<keyword evidence="4" id="KW-1185">Reference proteome</keyword>
<accession>A0A2K1J3L7</accession>
<reference evidence="3" key="3">
    <citation type="submission" date="2020-12" db="UniProtKB">
        <authorList>
            <consortium name="EnsemblPlants"/>
        </authorList>
    </citation>
    <scope>IDENTIFICATION</scope>
</reference>
<dbReference type="AlphaFoldDB" id="A0A2K1J3L7"/>
<reference evidence="2 4" key="2">
    <citation type="journal article" date="2018" name="Plant J.">
        <title>The Physcomitrella patens chromosome-scale assembly reveals moss genome structure and evolution.</title>
        <authorList>
            <person name="Lang D."/>
            <person name="Ullrich K.K."/>
            <person name="Murat F."/>
            <person name="Fuchs J."/>
            <person name="Jenkins J."/>
            <person name="Haas F.B."/>
            <person name="Piednoel M."/>
            <person name="Gundlach H."/>
            <person name="Van Bel M."/>
            <person name="Meyberg R."/>
            <person name="Vives C."/>
            <person name="Morata J."/>
            <person name="Symeonidi A."/>
            <person name="Hiss M."/>
            <person name="Muchero W."/>
            <person name="Kamisugi Y."/>
            <person name="Saleh O."/>
            <person name="Blanc G."/>
            <person name="Decker E.L."/>
            <person name="van Gessel N."/>
            <person name="Grimwood J."/>
            <person name="Hayes R.D."/>
            <person name="Graham S.W."/>
            <person name="Gunter L.E."/>
            <person name="McDaniel S.F."/>
            <person name="Hoernstein S.N.W."/>
            <person name="Larsson A."/>
            <person name="Li F.W."/>
            <person name="Perroud P.F."/>
            <person name="Phillips J."/>
            <person name="Ranjan P."/>
            <person name="Rokshar D.S."/>
            <person name="Rothfels C.J."/>
            <person name="Schneider L."/>
            <person name="Shu S."/>
            <person name="Stevenson D.W."/>
            <person name="Thummler F."/>
            <person name="Tillich M."/>
            <person name="Villarreal Aguilar J.C."/>
            <person name="Widiez T."/>
            <person name="Wong G.K."/>
            <person name="Wymore A."/>
            <person name="Zhang Y."/>
            <person name="Zimmer A.D."/>
            <person name="Quatrano R.S."/>
            <person name="Mayer K.F.X."/>
            <person name="Goodstein D."/>
            <person name="Casacuberta J.M."/>
            <person name="Vandepoele K."/>
            <person name="Reski R."/>
            <person name="Cuming A.C."/>
            <person name="Tuskan G.A."/>
            <person name="Maumus F."/>
            <person name="Salse J."/>
            <person name="Schmutz J."/>
            <person name="Rensing S.A."/>
        </authorList>
    </citation>
    <scope>NUCLEOTIDE SEQUENCE [LARGE SCALE GENOMIC DNA]</scope>
    <source>
        <strain evidence="3 4">cv. Gransden 2004</strain>
    </source>
</reference>
<keyword evidence="1" id="KW-0472">Membrane</keyword>
<reference evidence="2 4" key="1">
    <citation type="journal article" date="2008" name="Science">
        <title>The Physcomitrella genome reveals evolutionary insights into the conquest of land by plants.</title>
        <authorList>
            <person name="Rensing S."/>
            <person name="Lang D."/>
            <person name="Zimmer A."/>
            <person name="Terry A."/>
            <person name="Salamov A."/>
            <person name="Shapiro H."/>
            <person name="Nishiyama T."/>
            <person name="Perroud P.-F."/>
            <person name="Lindquist E."/>
            <person name="Kamisugi Y."/>
            <person name="Tanahashi T."/>
            <person name="Sakakibara K."/>
            <person name="Fujita T."/>
            <person name="Oishi K."/>
            <person name="Shin-I T."/>
            <person name="Kuroki Y."/>
            <person name="Toyoda A."/>
            <person name="Suzuki Y."/>
            <person name="Hashimoto A."/>
            <person name="Yamaguchi K."/>
            <person name="Sugano A."/>
            <person name="Kohara Y."/>
            <person name="Fujiyama A."/>
            <person name="Anterola A."/>
            <person name="Aoki S."/>
            <person name="Ashton N."/>
            <person name="Barbazuk W.B."/>
            <person name="Barker E."/>
            <person name="Bennetzen J."/>
            <person name="Bezanilla M."/>
            <person name="Blankenship R."/>
            <person name="Cho S.H."/>
            <person name="Dutcher S."/>
            <person name="Estelle M."/>
            <person name="Fawcett J.A."/>
            <person name="Gundlach H."/>
            <person name="Hanada K."/>
            <person name="Heyl A."/>
            <person name="Hicks K.A."/>
            <person name="Hugh J."/>
            <person name="Lohr M."/>
            <person name="Mayer K."/>
            <person name="Melkozernov A."/>
            <person name="Murata T."/>
            <person name="Nelson D."/>
            <person name="Pils B."/>
            <person name="Prigge M."/>
            <person name="Reiss B."/>
            <person name="Renner T."/>
            <person name="Rombauts S."/>
            <person name="Rushton P."/>
            <person name="Sanderfoot A."/>
            <person name="Schween G."/>
            <person name="Shiu S.-H."/>
            <person name="Stueber K."/>
            <person name="Theodoulou F.L."/>
            <person name="Tu H."/>
            <person name="Van de Peer Y."/>
            <person name="Verrier P.J."/>
            <person name="Waters E."/>
            <person name="Wood A."/>
            <person name="Yang L."/>
            <person name="Cove D."/>
            <person name="Cuming A."/>
            <person name="Hasebe M."/>
            <person name="Lucas S."/>
            <person name="Mishler D.B."/>
            <person name="Reski R."/>
            <person name="Grigoriev I."/>
            <person name="Quatrano R.S."/>
            <person name="Boore J.L."/>
        </authorList>
    </citation>
    <scope>NUCLEOTIDE SEQUENCE [LARGE SCALE GENOMIC DNA]</scope>
    <source>
        <strain evidence="3 4">cv. Gransden 2004</strain>
    </source>
</reference>
<dbReference type="Gramene" id="Pp3c17_12644V3.1">
    <property type="protein sequence ID" value="PAC:32906168.CDS.1"/>
    <property type="gene ID" value="Pp3c17_12644"/>
</dbReference>
<dbReference type="Proteomes" id="UP000006727">
    <property type="component" value="Chromosome 17"/>
</dbReference>
<gene>
    <name evidence="2" type="ORF">PHYPA_021975</name>
</gene>
<keyword evidence="1" id="KW-1133">Transmembrane helix</keyword>
<evidence type="ECO:0000313" key="4">
    <source>
        <dbReference type="Proteomes" id="UP000006727"/>
    </source>
</evidence>
<keyword evidence="1" id="KW-0812">Transmembrane</keyword>
<proteinExistence type="predicted"/>
<evidence type="ECO:0000313" key="2">
    <source>
        <dbReference type="EMBL" id="PNR36124.1"/>
    </source>
</evidence>
<feature type="transmembrane region" description="Helical" evidence="1">
    <location>
        <begin position="132"/>
        <end position="158"/>
    </location>
</feature>
<dbReference type="InParanoid" id="A0A2K1J3L7"/>
<dbReference type="EMBL" id="ABEU02000017">
    <property type="protein sequence ID" value="PNR36124.1"/>
    <property type="molecule type" value="Genomic_DNA"/>
</dbReference>
<protein>
    <submittedName>
        <fullName evidence="2 3">Uncharacterized protein</fullName>
    </submittedName>
</protein>
<sequence length="172" mass="18656">MNYSGSINDHSSDKSNLLDYVPRTRFINQHEGNISLPKPTATNMSRKNILAILSQDPTDVNSKIQAGVENTTNMLHGLRWLMLFCSSFALCCERFVVLLFVAAGSTPCGVGAVGDRFYGVFFGSVIWHSSKLVLAAVSLTLGGSGVVLGVGWIGGKLATRSSQVRRRSPHRQ</sequence>
<organism evidence="2">
    <name type="scientific">Physcomitrium patens</name>
    <name type="common">Spreading-leaved earth moss</name>
    <name type="synonym">Physcomitrella patens</name>
    <dbReference type="NCBI Taxonomy" id="3218"/>
    <lineage>
        <taxon>Eukaryota</taxon>
        <taxon>Viridiplantae</taxon>
        <taxon>Streptophyta</taxon>
        <taxon>Embryophyta</taxon>
        <taxon>Bryophyta</taxon>
        <taxon>Bryophytina</taxon>
        <taxon>Bryopsida</taxon>
        <taxon>Funariidae</taxon>
        <taxon>Funariales</taxon>
        <taxon>Funariaceae</taxon>
        <taxon>Physcomitrium</taxon>
    </lineage>
</organism>